<evidence type="ECO:0000313" key="2">
    <source>
        <dbReference type="EMBL" id="GAA3838522.1"/>
    </source>
</evidence>
<keyword evidence="1" id="KW-0472">Membrane</keyword>
<proteinExistence type="predicted"/>
<feature type="transmembrane region" description="Helical" evidence="1">
    <location>
        <begin position="20"/>
        <end position="37"/>
    </location>
</feature>
<reference evidence="3" key="1">
    <citation type="journal article" date="2019" name="Int. J. Syst. Evol. Microbiol.">
        <title>The Global Catalogue of Microorganisms (GCM) 10K type strain sequencing project: providing services to taxonomists for standard genome sequencing and annotation.</title>
        <authorList>
            <consortium name="The Broad Institute Genomics Platform"/>
            <consortium name="The Broad Institute Genome Sequencing Center for Infectious Disease"/>
            <person name="Wu L."/>
            <person name="Ma J."/>
        </authorList>
    </citation>
    <scope>NUCLEOTIDE SEQUENCE [LARGE SCALE GENOMIC DNA]</scope>
    <source>
        <strain evidence="3">JCM 17138</strain>
    </source>
</reference>
<protein>
    <recommendedName>
        <fullName evidence="4">Integral membrane protein</fullName>
    </recommendedName>
</protein>
<accession>A0ABP7JAS1</accession>
<keyword evidence="1" id="KW-0812">Transmembrane</keyword>
<dbReference type="Proteomes" id="UP001501009">
    <property type="component" value="Unassembled WGS sequence"/>
</dbReference>
<keyword evidence="1" id="KW-1133">Transmembrane helix</keyword>
<dbReference type="EMBL" id="BAABDE010000034">
    <property type="protein sequence ID" value="GAA3838522.1"/>
    <property type="molecule type" value="Genomic_DNA"/>
</dbReference>
<evidence type="ECO:0008006" key="4">
    <source>
        <dbReference type="Google" id="ProtNLM"/>
    </source>
</evidence>
<evidence type="ECO:0000313" key="3">
    <source>
        <dbReference type="Proteomes" id="UP001501009"/>
    </source>
</evidence>
<keyword evidence="3" id="KW-1185">Reference proteome</keyword>
<evidence type="ECO:0000256" key="1">
    <source>
        <dbReference type="SAM" id="Phobius"/>
    </source>
</evidence>
<feature type="transmembrane region" description="Helical" evidence="1">
    <location>
        <begin position="49"/>
        <end position="69"/>
    </location>
</feature>
<gene>
    <name evidence="2" type="ORF">GCM10022403_083770</name>
</gene>
<name>A0ABP7JAS1_9ACTN</name>
<sequence length="76" mass="8506">MNCGVSDEIPRRPGWTKDKAGAAFAAWAVFFLANPAALEWTSRAFPDWAHRLATIISIALAVPAYWMGLRFMKRLP</sequence>
<organism evidence="2 3">
    <name type="scientific">Streptomyces coacervatus</name>
    <dbReference type="NCBI Taxonomy" id="647381"/>
    <lineage>
        <taxon>Bacteria</taxon>
        <taxon>Bacillati</taxon>
        <taxon>Actinomycetota</taxon>
        <taxon>Actinomycetes</taxon>
        <taxon>Kitasatosporales</taxon>
        <taxon>Streptomycetaceae</taxon>
        <taxon>Streptomyces</taxon>
    </lineage>
</organism>
<comment type="caution">
    <text evidence="2">The sequence shown here is derived from an EMBL/GenBank/DDBJ whole genome shotgun (WGS) entry which is preliminary data.</text>
</comment>